<protein>
    <recommendedName>
        <fullName evidence="8">Chemotaxis methyl-accepting receptor Tar-related ligand-binding domain-containing protein</fullName>
    </recommendedName>
</protein>
<sequence>MVMNIPYNLTIKTRLIFLVSFAVVSTVIIGLLGINVMHNAKRNIYSQN</sequence>
<keyword evidence="5 7" id="KW-0472">Membrane</keyword>
<dbReference type="GO" id="GO:0007165">
    <property type="term" value="P:signal transduction"/>
    <property type="evidence" value="ECO:0007669"/>
    <property type="project" value="UniProtKB-KW"/>
</dbReference>
<reference evidence="9 10" key="1">
    <citation type="journal article" date="2018" name="ISME J.">
        <title>Endosymbiont genomes yield clues of tubeworm success.</title>
        <authorList>
            <person name="Li Y."/>
            <person name="Liles M.R."/>
            <person name="Halanych K.M."/>
        </authorList>
    </citation>
    <scope>NUCLEOTIDE SEQUENCE [LARGE SCALE GENOMIC DNA]</scope>
    <source>
        <strain evidence="9">A1462</strain>
    </source>
</reference>
<evidence type="ECO:0000256" key="3">
    <source>
        <dbReference type="ARBA" id="ARBA00022692"/>
    </source>
</evidence>
<keyword evidence="10" id="KW-1185">Reference proteome</keyword>
<evidence type="ECO:0000313" key="9">
    <source>
        <dbReference type="EMBL" id="RDH81913.1"/>
    </source>
</evidence>
<accession>A0A370DAJ8</accession>
<dbReference type="InterPro" id="IPR003122">
    <property type="entry name" value="Tar_rcpt_lig-bd"/>
</dbReference>
<feature type="transmembrane region" description="Helical" evidence="7">
    <location>
        <begin position="15"/>
        <end position="37"/>
    </location>
</feature>
<dbReference type="GO" id="GO:0005886">
    <property type="term" value="C:plasma membrane"/>
    <property type="evidence" value="ECO:0007669"/>
    <property type="project" value="UniProtKB-SubCell"/>
</dbReference>
<proteinExistence type="predicted"/>
<gene>
    <name evidence="9" type="ORF">DIZ78_15815</name>
</gene>
<dbReference type="GO" id="GO:0006935">
    <property type="term" value="P:chemotaxis"/>
    <property type="evidence" value="ECO:0007669"/>
    <property type="project" value="InterPro"/>
</dbReference>
<dbReference type="EMBL" id="QFXE01000021">
    <property type="protein sequence ID" value="RDH81913.1"/>
    <property type="molecule type" value="Genomic_DNA"/>
</dbReference>
<dbReference type="Proteomes" id="UP000254771">
    <property type="component" value="Unassembled WGS sequence"/>
</dbReference>
<evidence type="ECO:0000313" key="10">
    <source>
        <dbReference type="Proteomes" id="UP000254771"/>
    </source>
</evidence>
<evidence type="ECO:0000256" key="1">
    <source>
        <dbReference type="ARBA" id="ARBA00004236"/>
    </source>
</evidence>
<keyword evidence="6" id="KW-0807">Transducer</keyword>
<evidence type="ECO:0000256" key="4">
    <source>
        <dbReference type="ARBA" id="ARBA00022989"/>
    </source>
</evidence>
<evidence type="ECO:0000259" key="8">
    <source>
        <dbReference type="Pfam" id="PF02203"/>
    </source>
</evidence>
<keyword evidence="4 7" id="KW-1133">Transmembrane helix</keyword>
<dbReference type="AlphaFoldDB" id="A0A370DAJ8"/>
<evidence type="ECO:0000256" key="5">
    <source>
        <dbReference type="ARBA" id="ARBA00023136"/>
    </source>
</evidence>
<keyword evidence="3 7" id="KW-0812">Transmembrane</keyword>
<name>A0A370DAJ8_9GAMM</name>
<comment type="caution">
    <text evidence="9">The sequence shown here is derived from an EMBL/GenBank/DDBJ whole genome shotgun (WGS) entry which is preliminary data.</text>
</comment>
<keyword evidence="2" id="KW-1003">Cell membrane</keyword>
<organism evidence="9 10">
    <name type="scientific">endosymbiont of Escarpia spicata</name>
    <dbReference type="NCBI Taxonomy" id="2200908"/>
    <lineage>
        <taxon>Bacteria</taxon>
        <taxon>Pseudomonadati</taxon>
        <taxon>Pseudomonadota</taxon>
        <taxon>Gammaproteobacteria</taxon>
        <taxon>sulfur-oxidizing symbionts</taxon>
    </lineage>
</organism>
<evidence type="ECO:0000256" key="2">
    <source>
        <dbReference type="ARBA" id="ARBA00022475"/>
    </source>
</evidence>
<feature type="domain" description="Chemotaxis methyl-accepting receptor Tar-related ligand-binding" evidence="8">
    <location>
        <begin position="8"/>
        <end position="44"/>
    </location>
</feature>
<dbReference type="Pfam" id="PF02203">
    <property type="entry name" value="TarH"/>
    <property type="match status" value="1"/>
</dbReference>
<comment type="subcellular location">
    <subcellularLocation>
        <location evidence="1">Cell membrane</location>
    </subcellularLocation>
</comment>
<evidence type="ECO:0000256" key="6">
    <source>
        <dbReference type="ARBA" id="ARBA00023224"/>
    </source>
</evidence>
<evidence type="ECO:0000256" key="7">
    <source>
        <dbReference type="SAM" id="Phobius"/>
    </source>
</evidence>